<dbReference type="GO" id="GO:0019346">
    <property type="term" value="P:transsulfuration"/>
    <property type="evidence" value="ECO:0007669"/>
    <property type="project" value="InterPro"/>
</dbReference>
<evidence type="ECO:0008006" key="6">
    <source>
        <dbReference type="Google" id="ProtNLM"/>
    </source>
</evidence>
<evidence type="ECO:0000256" key="2">
    <source>
        <dbReference type="ARBA" id="ARBA00022898"/>
    </source>
</evidence>
<dbReference type="InterPro" id="IPR051750">
    <property type="entry name" value="Trans-sulfuration_enzymes"/>
</dbReference>
<dbReference type="HOGENOM" id="CLU_011302_1_0_1"/>
<dbReference type="GO" id="GO:0030170">
    <property type="term" value="F:pyridoxal phosphate binding"/>
    <property type="evidence" value="ECO:0007669"/>
    <property type="project" value="InterPro"/>
</dbReference>
<dbReference type="STRING" id="764103.G7E9W8"/>
<organism evidence="4 5">
    <name type="scientific">Mixia osmundae (strain CBS 9802 / IAM 14324 / JCM 22182 / KY 12970)</name>
    <dbReference type="NCBI Taxonomy" id="764103"/>
    <lineage>
        <taxon>Eukaryota</taxon>
        <taxon>Fungi</taxon>
        <taxon>Dikarya</taxon>
        <taxon>Basidiomycota</taxon>
        <taxon>Pucciniomycotina</taxon>
        <taxon>Mixiomycetes</taxon>
        <taxon>Mixiales</taxon>
        <taxon>Mixiaceae</taxon>
        <taxon>Mixia</taxon>
    </lineage>
</organism>
<dbReference type="AlphaFoldDB" id="G7E9W8"/>
<dbReference type="OMA" id="KVAKRCR"/>
<comment type="cofactor">
    <cofactor evidence="1">
        <name>pyridoxal 5'-phosphate</name>
        <dbReference type="ChEBI" id="CHEBI:597326"/>
    </cofactor>
</comment>
<feature type="compositionally biased region" description="Polar residues" evidence="3">
    <location>
        <begin position="223"/>
        <end position="248"/>
    </location>
</feature>
<accession>G7E9W8</accession>
<dbReference type="SUPFAM" id="SSF53383">
    <property type="entry name" value="PLP-dependent transferases"/>
    <property type="match status" value="1"/>
</dbReference>
<dbReference type="GO" id="GO:0003962">
    <property type="term" value="F:cystathionine gamma-synthase activity"/>
    <property type="evidence" value="ECO:0007669"/>
    <property type="project" value="TreeGrafter"/>
</dbReference>
<dbReference type="PANTHER" id="PTHR42699:SF1">
    <property type="entry name" value="CYSTATHIONINE GAMMA-SYNTHASE-RELATED"/>
    <property type="match status" value="1"/>
</dbReference>
<dbReference type="EMBL" id="BABT02000220">
    <property type="protein sequence ID" value="GAA99437.1"/>
    <property type="molecule type" value="Genomic_DNA"/>
</dbReference>
<feature type="region of interest" description="Disordered" evidence="3">
    <location>
        <begin position="223"/>
        <end position="253"/>
    </location>
</feature>
<dbReference type="InterPro" id="IPR000277">
    <property type="entry name" value="Cys/Met-Metab_PyrdxlP-dep_enz"/>
</dbReference>
<evidence type="ECO:0000256" key="1">
    <source>
        <dbReference type="ARBA" id="ARBA00001933"/>
    </source>
</evidence>
<reference evidence="4 5" key="1">
    <citation type="journal article" date="2011" name="J. Gen. Appl. Microbiol.">
        <title>Draft genome sequencing of the enigmatic basidiomycete Mixia osmundae.</title>
        <authorList>
            <person name="Nishida H."/>
            <person name="Nagatsuka Y."/>
            <person name="Sugiyama J."/>
        </authorList>
    </citation>
    <scope>NUCLEOTIDE SEQUENCE [LARGE SCALE GENOMIC DNA]</scope>
    <source>
        <strain evidence="5">CBS 9802 / IAM 14324 / JCM 22182 / KY 12970</strain>
    </source>
</reference>
<reference evidence="4 5" key="2">
    <citation type="journal article" date="2012" name="Open Biol.">
        <title>Characteristics of nucleosomes and linker DNA regions on the genome of the basidiomycete Mixia osmundae revealed by mono- and dinucleosome mapping.</title>
        <authorList>
            <person name="Nishida H."/>
            <person name="Kondo S."/>
            <person name="Matsumoto T."/>
            <person name="Suzuki Y."/>
            <person name="Yoshikawa H."/>
            <person name="Taylor T.D."/>
            <person name="Sugiyama J."/>
        </authorList>
    </citation>
    <scope>NUCLEOTIDE SEQUENCE [LARGE SCALE GENOMIC DNA]</scope>
    <source>
        <strain evidence="5">CBS 9802 / IAM 14324 / JCM 22182 / KY 12970</strain>
    </source>
</reference>
<keyword evidence="2" id="KW-0663">Pyridoxal phosphate</keyword>
<keyword evidence="5" id="KW-1185">Reference proteome</keyword>
<dbReference type="OrthoDB" id="10047078at2759"/>
<dbReference type="InterPro" id="IPR015421">
    <property type="entry name" value="PyrdxlP-dep_Trfase_major"/>
</dbReference>
<dbReference type="Gene3D" id="3.40.640.10">
    <property type="entry name" value="Type I PLP-dependent aspartate aminotransferase-like (Major domain)"/>
    <property type="match status" value="1"/>
</dbReference>
<sequence length="702" mass="77205">MFATSRGHPTTLGQPIPALTDHAVSVSLPTWRDNVGYEEGEARVVDAMQTGYPRFFVHKSIQRLAKLLLQAAPSRQDDSSSNSESSEEIAWLFPSFRIAQDCQTFLANRRPRLPSRYSAFRCPNADNEQELVIHAVILAVEPTNAGKQYWQHSGNGISSRRAERALALIAGSAAYATNGHAPPPARPVRAASGRGFARNRHYAKKGSISSSADLLASPKADDMTSSIDSLASNGSSSSREAQLTGSKDGQQDETDLTAYLEERYGRNLSAQFAPLAKLALRRRIAGCMRDDATDLASLHQSDATVNEDDRHLLASLGATNEACAPGQVSDRGVKGLTPDDVYLYPCGMAAIYNAFQLACRTRTSRQLPLGKSISFGFPYVDTLKILEKWGPGCHFFGHGLEGCVDELEQLLATNRRDKPQEPGILALFCEFPSNPLLRSPNLVRLRRLADEYGFMLVVDETIGNFVNVEILPLADIVVSSMTKVFSGDSNVMGGCMTLNPLGKHYDLLKKLQEESFEDNYFAEDAVFMERNSRDFRRRIGRINDNAEALCDMLQTRVHDSSKQQLPPPVLKKVYYPKYITPDNFLACRRPIPSGHINGDLAERPGFGGLFSMTFTSMLASQVFFDALPCYKGPSLGTNFTLASPYVMLAHYGELDWALSYGADSGLVRVSVGLEDLDMLLEYFGEALDRAEAQVYAKSNSNA</sequence>
<dbReference type="Proteomes" id="UP000009131">
    <property type="component" value="Unassembled WGS sequence"/>
</dbReference>
<evidence type="ECO:0000313" key="4">
    <source>
        <dbReference type="EMBL" id="GAA99437.1"/>
    </source>
</evidence>
<protein>
    <recommendedName>
        <fullName evidence="6">Cystathionine gamma-synthase</fullName>
    </recommendedName>
</protein>
<dbReference type="InterPro" id="IPR015422">
    <property type="entry name" value="PyrdxlP-dep_Trfase_small"/>
</dbReference>
<dbReference type="Gene3D" id="3.90.1150.10">
    <property type="entry name" value="Aspartate Aminotransferase, domain 1"/>
    <property type="match status" value="1"/>
</dbReference>
<comment type="caution">
    <text evidence="4">The sequence shown here is derived from an EMBL/GenBank/DDBJ whole genome shotgun (WGS) entry which is preliminary data.</text>
</comment>
<dbReference type="FunFam" id="3.40.640.10:FF:000094">
    <property type="entry name" value="Probable cystathionine gamma-synthase"/>
    <property type="match status" value="1"/>
</dbReference>
<dbReference type="Pfam" id="PF01053">
    <property type="entry name" value="Cys_Met_Meta_PP"/>
    <property type="match status" value="1"/>
</dbReference>
<evidence type="ECO:0000256" key="3">
    <source>
        <dbReference type="SAM" id="MobiDB-lite"/>
    </source>
</evidence>
<dbReference type="InParanoid" id="G7E9W8"/>
<dbReference type="FunCoup" id="G7E9W8">
    <property type="interactions" value="100"/>
</dbReference>
<name>G7E9W8_MIXOS</name>
<dbReference type="InterPro" id="IPR015424">
    <property type="entry name" value="PyrdxlP-dep_Trfase"/>
</dbReference>
<dbReference type="eggNOG" id="KOG0053">
    <property type="taxonomic scope" value="Eukaryota"/>
</dbReference>
<evidence type="ECO:0000313" key="5">
    <source>
        <dbReference type="Proteomes" id="UP000009131"/>
    </source>
</evidence>
<proteinExistence type="predicted"/>
<gene>
    <name evidence="4" type="primary">Mo06136</name>
    <name evidence="4" type="ORF">E5Q_06136</name>
</gene>
<dbReference type="PANTHER" id="PTHR42699">
    <property type="match status" value="1"/>
</dbReference>
<dbReference type="RefSeq" id="XP_014568669.1">
    <property type="nucleotide sequence ID" value="XM_014713183.1"/>
</dbReference>